<gene>
    <name evidence="2" type="ORF">JJB74_31215</name>
</gene>
<comment type="caution">
    <text evidence="2">The sequence shown here is derived from an EMBL/GenBank/DDBJ whole genome shotgun (WGS) entry which is preliminary data.</text>
</comment>
<evidence type="ECO:0000256" key="1">
    <source>
        <dbReference type="SAM" id="MobiDB-lite"/>
    </source>
</evidence>
<accession>A0A934SYX4</accession>
<keyword evidence="3" id="KW-1185">Reference proteome</keyword>
<dbReference type="RefSeq" id="WP_200598465.1">
    <property type="nucleotide sequence ID" value="NZ_JAEPBG010000037.1"/>
</dbReference>
<evidence type="ECO:0000313" key="2">
    <source>
        <dbReference type="EMBL" id="MBK4739095.1"/>
    </source>
</evidence>
<dbReference type="Gene3D" id="2.30.110.10">
    <property type="entry name" value="Electron Transport, Fmn-binding Protein, Chain A"/>
    <property type="match status" value="1"/>
</dbReference>
<proteinExistence type="predicted"/>
<dbReference type="EMBL" id="JAEPBG010000037">
    <property type="protein sequence ID" value="MBK4739095.1"/>
    <property type="molecule type" value="Genomic_DNA"/>
</dbReference>
<dbReference type="AlphaFoldDB" id="A0A934SYX4"/>
<dbReference type="InterPro" id="IPR012349">
    <property type="entry name" value="Split_barrel_FMN-bd"/>
</dbReference>
<reference evidence="2" key="1">
    <citation type="submission" date="2021-01" db="EMBL/GenBank/DDBJ databases">
        <title>Genome sequence of strain Noviherbaspirillum sp. DKR-6.</title>
        <authorList>
            <person name="Chaudhary D.K."/>
        </authorList>
    </citation>
    <scope>NUCLEOTIDE SEQUENCE</scope>
    <source>
        <strain evidence="2">DKR-6</strain>
    </source>
</reference>
<sequence length="79" mass="8283">MSDGLPSISPNAIACSNKAPPSSSPARMRASKANLMSAAWSMPVDFSPPEVAAVIDRNTHTRQLVDASGEFTLAPVMNL</sequence>
<organism evidence="2 3">
    <name type="scientific">Noviherbaspirillum pedocola</name>
    <dbReference type="NCBI Taxonomy" id="2801341"/>
    <lineage>
        <taxon>Bacteria</taxon>
        <taxon>Pseudomonadati</taxon>
        <taxon>Pseudomonadota</taxon>
        <taxon>Betaproteobacteria</taxon>
        <taxon>Burkholderiales</taxon>
        <taxon>Oxalobacteraceae</taxon>
        <taxon>Noviherbaspirillum</taxon>
    </lineage>
</organism>
<feature type="compositionally biased region" description="Low complexity" evidence="1">
    <location>
        <begin position="18"/>
        <end position="30"/>
    </location>
</feature>
<dbReference type="SUPFAM" id="SSF50475">
    <property type="entry name" value="FMN-binding split barrel"/>
    <property type="match status" value="1"/>
</dbReference>
<dbReference type="Proteomes" id="UP000622890">
    <property type="component" value="Unassembled WGS sequence"/>
</dbReference>
<evidence type="ECO:0000313" key="3">
    <source>
        <dbReference type="Proteomes" id="UP000622890"/>
    </source>
</evidence>
<name>A0A934SYX4_9BURK</name>
<feature type="region of interest" description="Disordered" evidence="1">
    <location>
        <begin position="1"/>
        <end position="30"/>
    </location>
</feature>
<protein>
    <submittedName>
        <fullName evidence="2">Uncharacterized protein</fullName>
    </submittedName>
</protein>